<dbReference type="InterPro" id="IPR018091">
    <property type="entry name" value="PEP_carboxykin_GTP_CS"/>
</dbReference>
<dbReference type="GO" id="GO:0042594">
    <property type="term" value="P:response to starvation"/>
    <property type="evidence" value="ECO:0007669"/>
    <property type="project" value="TreeGrafter"/>
</dbReference>
<dbReference type="GO" id="GO:0004613">
    <property type="term" value="F:phosphoenolpyruvate carboxykinase (GTP) activity"/>
    <property type="evidence" value="ECO:0007669"/>
    <property type="project" value="UniProtKB-UniRule"/>
</dbReference>
<dbReference type="InterPro" id="IPR035078">
    <property type="entry name" value="PEP_carboxykinase_GTP_N"/>
</dbReference>
<gene>
    <name evidence="11" type="primary">pckG</name>
    <name evidence="15" type="ordered locus">Kfla_0279</name>
</gene>
<dbReference type="RefSeq" id="WP_012917960.1">
    <property type="nucleotide sequence ID" value="NC_013729.1"/>
</dbReference>
<dbReference type="Gene3D" id="2.170.8.10">
    <property type="entry name" value="Phosphoenolpyruvate Carboxykinase, domain 2"/>
    <property type="match status" value="1"/>
</dbReference>
<keyword evidence="7 11" id="KW-0210">Decarboxylase</keyword>
<keyword evidence="16" id="KW-1185">Reference proteome</keyword>
<evidence type="ECO:0000259" key="13">
    <source>
        <dbReference type="Pfam" id="PF00821"/>
    </source>
</evidence>
<dbReference type="GO" id="GO:0005525">
    <property type="term" value="F:GTP binding"/>
    <property type="evidence" value="ECO:0007669"/>
    <property type="project" value="UniProtKB-UniRule"/>
</dbReference>
<feature type="binding site" evidence="11">
    <location>
        <position position="290"/>
    </location>
    <ligand>
        <name>substrate</name>
    </ligand>
</feature>
<dbReference type="HAMAP" id="MF_00452">
    <property type="entry name" value="PEPCK_GTP"/>
    <property type="match status" value="1"/>
</dbReference>
<evidence type="ECO:0000313" key="15">
    <source>
        <dbReference type="EMBL" id="ADB29403.1"/>
    </source>
</evidence>
<organism evidence="15 16">
    <name type="scientific">Kribbella flavida (strain DSM 17836 / JCM 10339 / NBRC 14399)</name>
    <dbReference type="NCBI Taxonomy" id="479435"/>
    <lineage>
        <taxon>Bacteria</taxon>
        <taxon>Bacillati</taxon>
        <taxon>Actinomycetota</taxon>
        <taxon>Actinomycetes</taxon>
        <taxon>Propionibacteriales</taxon>
        <taxon>Kribbellaceae</taxon>
        <taxon>Kribbella</taxon>
    </lineage>
</organism>
<protein>
    <recommendedName>
        <fullName evidence="11">Phosphoenolpyruvate carboxykinase [GTP]</fullName>
        <shortName evidence="11">PEP carboxykinase</shortName>
        <shortName evidence="11">PEPCK</shortName>
        <ecNumber evidence="11">4.1.1.32</ecNumber>
    </recommendedName>
    <alternativeName>
        <fullName evidence="11">GTP-dependent phosphoenolpyruvate carboxykinase</fullName>
        <shortName evidence="11">GTP-PEPCK</shortName>
    </alternativeName>
</protein>
<dbReference type="GO" id="GO:0019543">
    <property type="term" value="P:propionate catabolic process"/>
    <property type="evidence" value="ECO:0007669"/>
    <property type="project" value="TreeGrafter"/>
</dbReference>
<dbReference type="Gene3D" id="3.40.449.10">
    <property type="entry name" value="Phosphoenolpyruvate Carboxykinase, domain 1"/>
    <property type="match status" value="1"/>
</dbReference>
<comment type="subcellular location">
    <subcellularLocation>
        <location evidence="11">Cytoplasm</location>
    </subcellularLocation>
</comment>
<dbReference type="EMBL" id="CP001736">
    <property type="protein sequence ID" value="ADB29403.1"/>
    <property type="molecule type" value="Genomic_DNA"/>
</dbReference>
<comment type="subunit">
    <text evidence="3 11">Monomer.</text>
</comment>
<evidence type="ECO:0000256" key="2">
    <source>
        <dbReference type="ARBA" id="ARBA00005796"/>
    </source>
</evidence>
<evidence type="ECO:0000256" key="9">
    <source>
        <dbReference type="ARBA" id="ARBA00023211"/>
    </source>
</evidence>
<accession>D2PT87</accession>
<dbReference type="UniPathway" id="UPA00138"/>
<evidence type="ECO:0000256" key="7">
    <source>
        <dbReference type="ARBA" id="ARBA00022793"/>
    </source>
</evidence>
<evidence type="ECO:0000256" key="10">
    <source>
        <dbReference type="ARBA" id="ARBA00023239"/>
    </source>
</evidence>
<dbReference type="GO" id="GO:0033993">
    <property type="term" value="P:response to lipid"/>
    <property type="evidence" value="ECO:0007669"/>
    <property type="project" value="TreeGrafter"/>
</dbReference>
<evidence type="ECO:0000256" key="12">
    <source>
        <dbReference type="SAM" id="MobiDB-lite"/>
    </source>
</evidence>
<feature type="domain" description="Phosphoenolpyruvate carboxykinase GTP-utilising N-terminal" evidence="14">
    <location>
        <begin position="41"/>
        <end position="260"/>
    </location>
</feature>
<dbReference type="GO" id="GO:0071333">
    <property type="term" value="P:cellular response to glucose stimulus"/>
    <property type="evidence" value="ECO:0007669"/>
    <property type="project" value="TreeGrafter"/>
</dbReference>
<feature type="binding site" evidence="11">
    <location>
        <position position="248"/>
    </location>
    <ligand>
        <name>Mn(2+)</name>
        <dbReference type="ChEBI" id="CHEBI:29035"/>
    </ligand>
</feature>
<evidence type="ECO:0000256" key="4">
    <source>
        <dbReference type="ARBA" id="ARBA00022432"/>
    </source>
</evidence>
<comment type="function">
    <text evidence="11">Catalyzes the conversion of oxaloacetate (OAA) to phosphoenolpyruvate (PEP), the rate-limiting step in the metabolic pathway that produces glucose from lactate and other precursors derived from the citric acid cycle.</text>
</comment>
<feature type="binding site" evidence="11">
    <location>
        <position position="100"/>
    </location>
    <ligand>
        <name>substrate</name>
    </ligand>
</feature>
<dbReference type="STRING" id="479435.Kfla_0279"/>
<dbReference type="HOGENOM" id="CLU_028872_1_1_11"/>
<keyword evidence="5 11" id="KW-0479">Metal-binding</keyword>
<keyword evidence="10 11" id="KW-0456">Lyase</keyword>
<dbReference type="KEGG" id="kfl:Kfla_0279"/>
<evidence type="ECO:0000256" key="11">
    <source>
        <dbReference type="HAMAP-Rule" id="MF_00452"/>
    </source>
</evidence>
<reference evidence="16" key="1">
    <citation type="submission" date="2009-09" db="EMBL/GenBank/DDBJ databases">
        <title>The complete genome of Kribbella flavida DSM 17836.</title>
        <authorList>
            <consortium name="US DOE Joint Genome Institute (JGI-PGF)"/>
            <person name="Lucas S."/>
            <person name="Copeland A."/>
            <person name="Lapidus A."/>
            <person name="Glavina del Rio T."/>
            <person name="Dalin E."/>
            <person name="Tice H."/>
            <person name="Bruce D."/>
            <person name="Goodwin L."/>
            <person name="Pitluck S."/>
            <person name="Kyrpides N."/>
            <person name="Mavromatis K."/>
            <person name="Ivanova N."/>
            <person name="Saunders E."/>
            <person name="Brettin T."/>
            <person name="Detter J.C."/>
            <person name="Han C."/>
            <person name="Larimer F."/>
            <person name="Land M."/>
            <person name="Hauser L."/>
            <person name="Markowitz V."/>
            <person name="Cheng J.-F."/>
            <person name="Hugenholtz P."/>
            <person name="Woyke T."/>
            <person name="Wu D."/>
            <person name="Pukall R."/>
            <person name="Klenk H.-P."/>
            <person name="Eisen J.A."/>
        </authorList>
    </citation>
    <scope>NUCLEOTIDE SEQUENCE [LARGE SCALE GENOMIC DNA]</scope>
    <source>
        <strain evidence="16">DSM 17836 / JCM 10339 / NBRC 14399</strain>
    </source>
</reference>
<keyword evidence="11" id="KW-0963">Cytoplasm</keyword>
<feature type="binding site" evidence="11">
    <location>
        <begin position="406"/>
        <end position="408"/>
    </location>
    <ligand>
        <name>substrate</name>
    </ligand>
</feature>
<evidence type="ECO:0000259" key="14">
    <source>
        <dbReference type="Pfam" id="PF17297"/>
    </source>
</evidence>
<dbReference type="PANTHER" id="PTHR11561">
    <property type="entry name" value="PHOSPHOENOLPYRUVATE CARBOXYKINASE"/>
    <property type="match status" value="1"/>
</dbReference>
<dbReference type="SUPFAM" id="SSF53795">
    <property type="entry name" value="PEP carboxykinase-like"/>
    <property type="match status" value="1"/>
</dbReference>
<dbReference type="Gene3D" id="3.90.228.20">
    <property type="match status" value="1"/>
</dbReference>
<dbReference type="Pfam" id="PF17297">
    <property type="entry name" value="PEPCK_N"/>
    <property type="match status" value="1"/>
</dbReference>
<dbReference type="eggNOG" id="COG1274">
    <property type="taxonomic scope" value="Bacteria"/>
</dbReference>
<dbReference type="InterPro" id="IPR013035">
    <property type="entry name" value="PEP_carboxykinase_C"/>
</dbReference>
<keyword evidence="8 11" id="KW-0342">GTP-binding</keyword>
<evidence type="ECO:0000256" key="5">
    <source>
        <dbReference type="ARBA" id="ARBA00022723"/>
    </source>
</evidence>
<evidence type="ECO:0000313" key="16">
    <source>
        <dbReference type="Proteomes" id="UP000007967"/>
    </source>
</evidence>
<feature type="binding site" evidence="11">
    <location>
        <begin position="534"/>
        <end position="537"/>
    </location>
    <ligand>
        <name>GTP</name>
        <dbReference type="ChEBI" id="CHEBI:37565"/>
    </ligand>
</feature>
<feature type="active site" evidence="11">
    <location>
        <position position="292"/>
    </location>
</feature>
<evidence type="ECO:0000256" key="1">
    <source>
        <dbReference type="ARBA" id="ARBA00004742"/>
    </source>
</evidence>
<dbReference type="EC" id="4.1.1.32" evidence="11"/>
<sequence>MTTTASPAQTEEALSVESSTAPPAHLDLSDAPTEHAGLLAWVAEVAALTQPDRIHWVDGSDAEYTRLTDELIAAGTLVRLNDKLKPNSFWARTDPSDVARVEQRTFICSVDEADAGPTNNWMDPAEMKALMTDLYRGSMRGRTMYVVPFCMGPLTAEKPMFGVEITDSAYVVASMRIMARTGADVLAKMGTDAPYVPCLHSVGAPLEPGQKDVSWPCNDEKYIVQFPEERTIWSYGSGYGGNSLLGKKCYSLRIASAMARDEGWLAEHMLILKLISPEKKVHYVAAAFPSACGKTNLAMLDPTLEGWQVETLGDDIAWMRFGEDGRLYAVNPEFGLFGVAPGTGWKTNPNAMRTIEKGNSVFTNVALTDDGDVWWEGYSETPPNHLTDWKGRDWTPDSGELSSHPNSRFCTPIKQCPIIADEYDDPNGVPISAIIFGGRRATTVPLVTEARNWQHGVFMGATLSSETTAAAVGEVGVVRRDPMAMLPFLGYNAGDYLNHWLTVGQQHDDALLPKIFYVNWFRKDDAGTFVWPGFSENSRVLKWVIDRIEGQAAADETPIGYVPTPDALDVGGLNLTPEALRVALDVDAEEWKAEIPLIEEWFAKLGDKVPAELKLELDGLRSRLG</sequence>
<comment type="cofactor">
    <cofactor evidence="11">
        <name>Mn(2+)</name>
        <dbReference type="ChEBI" id="CHEBI:29035"/>
    </cofactor>
    <text evidence="11">Binds 1 Mn(2+) ion per subunit.</text>
</comment>
<feature type="binding site" evidence="11">
    <location>
        <position position="315"/>
    </location>
    <ligand>
        <name>Mn(2+)</name>
        <dbReference type="ChEBI" id="CHEBI:29035"/>
    </ligand>
</feature>
<keyword evidence="6 11" id="KW-0547">Nucleotide-binding</keyword>
<dbReference type="PIRSF" id="PIRSF001348">
    <property type="entry name" value="PEP_carboxykinase_GTP"/>
    <property type="match status" value="1"/>
</dbReference>
<comment type="catalytic activity">
    <reaction evidence="11">
        <text>oxaloacetate + GTP = phosphoenolpyruvate + GDP + CO2</text>
        <dbReference type="Rhea" id="RHEA:10388"/>
        <dbReference type="ChEBI" id="CHEBI:16452"/>
        <dbReference type="ChEBI" id="CHEBI:16526"/>
        <dbReference type="ChEBI" id="CHEBI:37565"/>
        <dbReference type="ChEBI" id="CHEBI:58189"/>
        <dbReference type="ChEBI" id="CHEBI:58702"/>
        <dbReference type="EC" id="4.1.1.32"/>
    </reaction>
</comment>
<keyword evidence="9 11" id="KW-0464">Manganese</keyword>
<keyword evidence="15" id="KW-0670">Pyruvate</keyword>
<dbReference type="GO" id="GO:0046327">
    <property type="term" value="P:glycerol biosynthetic process from pyruvate"/>
    <property type="evidence" value="ECO:0007669"/>
    <property type="project" value="TreeGrafter"/>
</dbReference>
<feature type="domain" description="Phosphoenolpyruvate carboxykinase C-terminal P-loop" evidence="13">
    <location>
        <begin position="264"/>
        <end position="622"/>
    </location>
</feature>
<feature type="region of interest" description="Disordered" evidence="12">
    <location>
        <begin position="1"/>
        <end position="30"/>
    </location>
</feature>
<dbReference type="NCBIfam" id="NF003253">
    <property type="entry name" value="PRK04210.1"/>
    <property type="match status" value="1"/>
</dbReference>
<evidence type="ECO:0000256" key="6">
    <source>
        <dbReference type="ARBA" id="ARBA00022741"/>
    </source>
</evidence>
<feature type="binding site" evidence="11">
    <location>
        <begin position="239"/>
        <end position="241"/>
    </location>
    <ligand>
        <name>substrate</name>
    </ligand>
</feature>
<dbReference type="OrthoDB" id="9758871at2"/>
<dbReference type="PANTHER" id="PTHR11561:SF0">
    <property type="entry name" value="PHOSPHOENOLPYRUVATE CARBOXYKINASE [GTP]-RELATED"/>
    <property type="match status" value="1"/>
</dbReference>
<dbReference type="GO" id="GO:0006094">
    <property type="term" value="P:gluconeogenesis"/>
    <property type="evidence" value="ECO:0007669"/>
    <property type="project" value="UniProtKB-UniRule"/>
</dbReference>
<name>D2PT87_KRIFD</name>
<feature type="binding site" evidence="11">
    <location>
        <position position="268"/>
    </location>
    <ligand>
        <name>Mn(2+)</name>
        <dbReference type="ChEBI" id="CHEBI:29035"/>
    </ligand>
</feature>
<evidence type="ECO:0000256" key="8">
    <source>
        <dbReference type="ARBA" id="ARBA00023134"/>
    </source>
</evidence>
<dbReference type="GO" id="GO:0006107">
    <property type="term" value="P:oxaloacetate metabolic process"/>
    <property type="evidence" value="ECO:0007669"/>
    <property type="project" value="TreeGrafter"/>
</dbReference>
<feature type="binding site" evidence="11">
    <location>
        <position position="439"/>
    </location>
    <ligand>
        <name>GTP</name>
        <dbReference type="ChEBI" id="CHEBI:37565"/>
    </ligand>
</feature>
<dbReference type="AlphaFoldDB" id="D2PT87"/>
<dbReference type="InterPro" id="IPR035077">
    <property type="entry name" value="PEP_carboxykinase_GTP_C"/>
</dbReference>
<comment type="pathway">
    <text evidence="1 11">Carbohydrate biosynthesis; gluconeogenesis.</text>
</comment>
<evidence type="ECO:0000256" key="3">
    <source>
        <dbReference type="ARBA" id="ARBA00011245"/>
    </source>
</evidence>
<keyword evidence="15" id="KW-0808">Transferase</keyword>
<dbReference type="Proteomes" id="UP000007967">
    <property type="component" value="Chromosome"/>
</dbReference>
<dbReference type="GO" id="GO:0030145">
    <property type="term" value="F:manganese ion binding"/>
    <property type="evidence" value="ECO:0007669"/>
    <property type="project" value="UniProtKB-UniRule"/>
</dbReference>
<dbReference type="PROSITE" id="PS00505">
    <property type="entry name" value="PEPCK_GTP"/>
    <property type="match status" value="1"/>
</dbReference>
<dbReference type="FunFam" id="3.40.449.10:FF:000005">
    <property type="entry name" value="Phosphoenolpyruvate carboxykinase [GTP]"/>
    <property type="match status" value="1"/>
</dbReference>
<feature type="binding site" evidence="11">
    <location>
        <begin position="291"/>
        <end position="296"/>
    </location>
    <ligand>
        <name>GTP</name>
        <dbReference type="ChEBI" id="CHEBI:37565"/>
    </ligand>
</feature>
<dbReference type="Pfam" id="PF00821">
    <property type="entry name" value="PEPCK_GTP"/>
    <property type="match status" value="1"/>
</dbReference>
<reference evidence="15 16" key="2">
    <citation type="journal article" date="2010" name="Stand. Genomic Sci.">
        <title>Complete genome sequence of Kribbella flavida type strain (IFO 14399).</title>
        <authorList>
            <person name="Pukall R."/>
            <person name="Lapidus A."/>
            <person name="Glavina Del Rio T."/>
            <person name="Copeland A."/>
            <person name="Tice H."/>
            <person name="Cheng J.-F."/>
            <person name="Lucas S."/>
            <person name="Chen F."/>
            <person name="Nolan M."/>
            <person name="LaButti K."/>
            <person name="Pati A."/>
            <person name="Ivanova N."/>
            <person name="Mavrommatis K."/>
            <person name="Mikhailova N."/>
            <person name="Pitluck S."/>
            <person name="Bruce D."/>
            <person name="Goodwin L."/>
            <person name="Land M."/>
            <person name="Hauser L."/>
            <person name="Chang Y.-J."/>
            <person name="Jeffries C.D."/>
            <person name="Chen A."/>
            <person name="Palaniappan K."/>
            <person name="Chain P."/>
            <person name="Rohde M."/>
            <person name="Goeker M."/>
            <person name="Bristow J."/>
            <person name="Eisen J.A."/>
            <person name="Markowitz V."/>
            <person name="Hugenholtz P."/>
            <person name="Kyrpides N.C."/>
            <person name="Klenk H.-P."/>
            <person name="Brettin T."/>
        </authorList>
    </citation>
    <scope>NUCLEOTIDE SEQUENCE [LARGE SCALE GENOMIC DNA]</scope>
    <source>
        <strain evidence="16">DSM 17836 / JCM 10339 / NBRC 14399</strain>
    </source>
</reference>
<dbReference type="SUPFAM" id="SSF68923">
    <property type="entry name" value="PEP carboxykinase N-terminal domain"/>
    <property type="match status" value="1"/>
</dbReference>
<keyword evidence="15" id="KW-0418">Kinase</keyword>
<comment type="similarity">
    <text evidence="2 11">Belongs to the phosphoenolpyruvate carboxykinase [GTP] family.</text>
</comment>
<dbReference type="GO" id="GO:0005829">
    <property type="term" value="C:cytosol"/>
    <property type="evidence" value="ECO:0007669"/>
    <property type="project" value="TreeGrafter"/>
</dbReference>
<dbReference type="InterPro" id="IPR008209">
    <property type="entry name" value="PEP_carboxykinase_GTP"/>
</dbReference>
<keyword evidence="4 11" id="KW-0312">Gluconeogenesis</keyword>
<dbReference type="GO" id="GO:0016301">
    <property type="term" value="F:kinase activity"/>
    <property type="evidence" value="ECO:0007669"/>
    <property type="project" value="UniProtKB-KW"/>
</dbReference>
<feature type="binding site" evidence="11">
    <location>
        <position position="408"/>
    </location>
    <ligand>
        <name>GTP</name>
        <dbReference type="ChEBI" id="CHEBI:37565"/>
    </ligand>
</feature>
<dbReference type="InterPro" id="IPR008210">
    <property type="entry name" value="PEP_carboxykinase_N"/>
</dbReference>
<dbReference type="CDD" id="cd00819">
    <property type="entry name" value="PEPCK_GTP"/>
    <property type="match status" value="1"/>
</dbReference>
<proteinExistence type="inferred from homology"/>